<dbReference type="OrthoDB" id="10326286at2759"/>
<sequence>MTNQEANLSMKKAFAVMGGISEDESEDGQTENQSLLAIEQTDKYDFLALLAIAEPEDKENNCRIHETI</sequence>
<accession>A0A9J5ZI67</accession>
<comment type="caution">
    <text evidence="1">The sequence shown here is derived from an EMBL/GenBank/DDBJ whole genome shotgun (WGS) entry which is preliminary data.</text>
</comment>
<dbReference type="EMBL" id="JACXVP010000004">
    <property type="protein sequence ID" value="KAG5611260.1"/>
    <property type="molecule type" value="Genomic_DNA"/>
</dbReference>
<dbReference type="AlphaFoldDB" id="A0A9J5ZI67"/>
<name>A0A9J5ZI67_SOLCO</name>
<evidence type="ECO:0000313" key="2">
    <source>
        <dbReference type="Proteomes" id="UP000824120"/>
    </source>
</evidence>
<protein>
    <submittedName>
        <fullName evidence="1">Uncharacterized protein</fullName>
    </submittedName>
</protein>
<organism evidence="1 2">
    <name type="scientific">Solanum commersonii</name>
    <name type="common">Commerson's wild potato</name>
    <name type="synonym">Commerson's nightshade</name>
    <dbReference type="NCBI Taxonomy" id="4109"/>
    <lineage>
        <taxon>Eukaryota</taxon>
        <taxon>Viridiplantae</taxon>
        <taxon>Streptophyta</taxon>
        <taxon>Embryophyta</taxon>
        <taxon>Tracheophyta</taxon>
        <taxon>Spermatophyta</taxon>
        <taxon>Magnoliopsida</taxon>
        <taxon>eudicotyledons</taxon>
        <taxon>Gunneridae</taxon>
        <taxon>Pentapetalae</taxon>
        <taxon>asterids</taxon>
        <taxon>lamiids</taxon>
        <taxon>Solanales</taxon>
        <taxon>Solanaceae</taxon>
        <taxon>Solanoideae</taxon>
        <taxon>Solaneae</taxon>
        <taxon>Solanum</taxon>
    </lineage>
</organism>
<reference evidence="1 2" key="1">
    <citation type="submission" date="2020-09" db="EMBL/GenBank/DDBJ databases">
        <title>De no assembly of potato wild relative species, Solanum commersonii.</title>
        <authorList>
            <person name="Cho K."/>
        </authorList>
    </citation>
    <scope>NUCLEOTIDE SEQUENCE [LARGE SCALE GENOMIC DNA]</scope>
    <source>
        <strain evidence="1">LZ3.2</strain>
        <tissue evidence="1">Leaf</tissue>
    </source>
</reference>
<keyword evidence="2" id="KW-1185">Reference proteome</keyword>
<proteinExistence type="predicted"/>
<evidence type="ECO:0000313" key="1">
    <source>
        <dbReference type="EMBL" id="KAG5611260.1"/>
    </source>
</evidence>
<dbReference type="Proteomes" id="UP000824120">
    <property type="component" value="Chromosome 4"/>
</dbReference>
<gene>
    <name evidence="1" type="ORF">H5410_022541</name>
</gene>